<keyword evidence="3" id="KW-0812">Transmembrane</keyword>
<feature type="compositionally biased region" description="Pro residues" evidence="2">
    <location>
        <begin position="256"/>
        <end position="278"/>
    </location>
</feature>
<proteinExistence type="predicted"/>
<dbReference type="Pfam" id="PF01391">
    <property type="entry name" value="Collagen"/>
    <property type="match status" value="2"/>
</dbReference>
<dbReference type="EMBL" id="CAVP010058986">
    <property type="protein sequence ID" value="CDL95406.1"/>
    <property type="molecule type" value="Genomic_DNA"/>
</dbReference>
<comment type="caution">
    <text evidence="4">The sequence shown here is derived from an EMBL/GenBank/DDBJ whole genome shotgun (WGS) entry which is preliminary data.</text>
</comment>
<dbReference type="InterPro" id="IPR008160">
    <property type="entry name" value="Collagen"/>
</dbReference>
<accession>W6NDV5</accession>
<gene>
    <name evidence="4" type="ORF">HCOI_00666300</name>
</gene>
<feature type="region of interest" description="Disordered" evidence="2">
    <location>
        <begin position="222"/>
        <end position="342"/>
    </location>
</feature>
<evidence type="ECO:0000313" key="4">
    <source>
        <dbReference type="EMBL" id="CDL95406.1"/>
    </source>
</evidence>
<evidence type="ECO:0000256" key="3">
    <source>
        <dbReference type="SAM" id="Phobius"/>
    </source>
</evidence>
<evidence type="ECO:0000256" key="1">
    <source>
        <dbReference type="ARBA" id="ARBA00022737"/>
    </source>
</evidence>
<keyword evidence="3" id="KW-0472">Membrane</keyword>
<dbReference type="PANTHER" id="PTHR24637">
    <property type="entry name" value="COLLAGEN"/>
    <property type="match status" value="1"/>
</dbReference>
<reference evidence="4" key="2">
    <citation type="submission" date="2013-05" db="EMBL/GenBank/DDBJ databases">
        <title>The genome and transcriptome of Haemonchus contortus: a key model parasite for drug and vaccine discovery.</title>
        <authorList>
            <person name="Laing R."/>
            <person name="Kikuchi T."/>
            <person name="Martinelli A."/>
            <person name="Tsai I.J."/>
            <person name="Beech R.N."/>
            <person name="Redman E."/>
            <person name="Holroyd N."/>
            <person name="Bartley D.J."/>
            <person name="Beasley H."/>
            <person name="Britton C."/>
            <person name="Curran D."/>
            <person name="Devaney E."/>
            <person name="Gilabert A."/>
            <person name="Jackson F."/>
            <person name="Hunt M."/>
            <person name="Johnston S."/>
            <person name="Kryukov I."/>
            <person name="Li K."/>
            <person name="Morrison A.A."/>
            <person name="Reid A.J."/>
            <person name="Sargison N."/>
            <person name="Saunders G."/>
            <person name="Wasmuth J.D."/>
            <person name="Wolstenholme A."/>
            <person name="Berriman M."/>
            <person name="Gilleard J.S."/>
            <person name="Cotton J.A."/>
        </authorList>
    </citation>
    <scope>NUCLEOTIDE SEQUENCE [LARGE SCALE GENOMIC DNA]</scope>
    <source>
        <strain evidence="4">ISE/inbred ISE</strain>
    </source>
</reference>
<keyword evidence="1" id="KW-0677">Repeat</keyword>
<reference evidence="4" key="1">
    <citation type="submission" date="2013-03" db="EMBL/GenBank/DDBJ databases">
        <authorList>
            <person name="Aslett M."/>
        </authorList>
    </citation>
    <scope>NUCLEOTIDE SEQUENCE [LARGE SCALE GENOMIC DNA]</scope>
    <source>
        <strain evidence="4">ISE/inbred ISE</strain>
    </source>
</reference>
<keyword evidence="3" id="KW-1133">Transmembrane helix</keyword>
<keyword evidence="4" id="KW-0176">Collagen</keyword>
<evidence type="ECO:0000256" key="2">
    <source>
        <dbReference type="SAM" id="MobiDB-lite"/>
    </source>
</evidence>
<sequence length="369" mass="39640">MSRRMTVRYCAVYVHNRSRTFFSSSQPLSNSSRLTEKAAFIKVGQQDIQLPAYRTKMPRSVVMLMLALGMGLLAIMTSVIVVGHLANEIYEFHYDALRELSEAKASYFSYFPLKKVIPVHLNFWEIDILQSRVAEVQTDSVWRIMLPHQLYHLRKRRANYNFFQYPICNCAAQAVYCPVGPQGPPGQPGTDGDDGSDGLPGLPGIHYPPLLYDFDCVQCPPGAPGEYGPDGPRGPQGPPGPPGLPGKPGRDGLIGPPGPPGPPGLPGLPGKDSPPGPPGLDGFRYVGIPGEPGPRGPMGEWGMPGEEGECGEPGMPGPPGLPGPEGRPGEDGFDGLPGPPGPEGLRGYDAFYCLCPRRTSAIFIDSDLL</sequence>
<feature type="transmembrane region" description="Helical" evidence="3">
    <location>
        <begin position="61"/>
        <end position="86"/>
    </location>
</feature>
<protein>
    <submittedName>
        <fullName evidence="4">Nematode cuticle collagen and Collagen triple helix repeat domain containing protein</fullName>
    </submittedName>
</protein>
<dbReference type="PANTHER" id="PTHR24637:SF377">
    <property type="entry name" value="COLLAGEN TYPE IX ALPHA 1 CHAIN"/>
    <property type="match status" value="1"/>
</dbReference>
<organism evidence="4">
    <name type="scientific">Haemonchus contortus</name>
    <name type="common">Barber pole worm</name>
    <dbReference type="NCBI Taxonomy" id="6289"/>
    <lineage>
        <taxon>Eukaryota</taxon>
        <taxon>Metazoa</taxon>
        <taxon>Ecdysozoa</taxon>
        <taxon>Nematoda</taxon>
        <taxon>Chromadorea</taxon>
        <taxon>Rhabditida</taxon>
        <taxon>Rhabditina</taxon>
        <taxon>Rhabditomorpha</taxon>
        <taxon>Strongyloidea</taxon>
        <taxon>Trichostrongylidae</taxon>
        <taxon>Haemonchus</taxon>
    </lineage>
</organism>
<dbReference type="GO" id="GO:0005581">
    <property type="term" value="C:collagen trimer"/>
    <property type="evidence" value="ECO:0007669"/>
    <property type="project" value="UniProtKB-KW"/>
</dbReference>
<feature type="region of interest" description="Disordered" evidence="2">
    <location>
        <begin position="182"/>
        <end position="202"/>
    </location>
</feature>
<dbReference type="AlphaFoldDB" id="W6NDV5"/>
<name>W6NDV5_HAECO</name>
<feature type="compositionally biased region" description="Pro residues" evidence="2">
    <location>
        <begin position="235"/>
        <end position="245"/>
    </location>
</feature>